<keyword evidence="2" id="KW-0067">ATP-binding</keyword>
<accession>A9V588</accession>
<name>A9V588_MONBE</name>
<dbReference type="KEGG" id="mbr:MONBRDRAFT_10109"/>
<dbReference type="InterPro" id="IPR033756">
    <property type="entry name" value="YlxH/NBP35"/>
</dbReference>
<dbReference type="Gene3D" id="3.40.50.300">
    <property type="entry name" value="P-loop containing nucleotide triphosphate hydrolases"/>
    <property type="match status" value="2"/>
</dbReference>
<dbReference type="GeneID" id="5893170"/>
<proteinExistence type="predicted"/>
<evidence type="ECO:0000313" key="4">
    <source>
        <dbReference type="Proteomes" id="UP000001357"/>
    </source>
</evidence>
<dbReference type="Pfam" id="PF10609">
    <property type="entry name" value="ParA"/>
    <property type="match status" value="2"/>
</dbReference>
<keyword evidence="1" id="KW-0547">Nucleotide-binding</keyword>
<protein>
    <recommendedName>
        <fullName evidence="5">CobQ/CobB/MinD/ParA nucleotide binding domain-containing protein</fullName>
    </recommendedName>
</protein>
<dbReference type="STRING" id="81824.A9V588"/>
<evidence type="ECO:0000256" key="1">
    <source>
        <dbReference type="ARBA" id="ARBA00022741"/>
    </source>
</evidence>
<dbReference type="InterPro" id="IPR027417">
    <property type="entry name" value="P-loop_NTPase"/>
</dbReference>
<dbReference type="RefSeq" id="XP_001747847.1">
    <property type="nucleotide sequence ID" value="XM_001747795.1"/>
</dbReference>
<dbReference type="GO" id="GO:0005524">
    <property type="term" value="F:ATP binding"/>
    <property type="evidence" value="ECO:0007669"/>
    <property type="project" value="UniProtKB-KW"/>
</dbReference>
<sequence length="213" mass="23118">MTSTMLRRVVAGGGGGVVQRWLDGASRRGGLLMALGGGSDRPQLRWYARTEEEMRAFEKRRTERQQRGLPTKQALPSVKHVVLVSSAKGGVGKSTTAVNLAVALTQLPELVHKTHSCNKPLCAASMSMGFLVNKEDAMIWRGLMVISAMKRLLHGVRWQDLDVLVVDMPPGTGDTQLSISQEIPVSGAVIVSTPQDVALADARRSARHLTMLR</sequence>
<gene>
    <name evidence="3" type="ORF">MONBRDRAFT_10109</name>
</gene>
<reference evidence="3 4" key="1">
    <citation type="journal article" date="2008" name="Nature">
        <title>The genome of the choanoflagellate Monosiga brevicollis and the origin of metazoans.</title>
        <authorList>
            <consortium name="JGI Sequencing"/>
            <person name="King N."/>
            <person name="Westbrook M.J."/>
            <person name="Young S.L."/>
            <person name="Kuo A."/>
            <person name="Abedin M."/>
            <person name="Chapman J."/>
            <person name="Fairclough S."/>
            <person name="Hellsten U."/>
            <person name="Isogai Y."/>
            <person name="Letunic I."/>
            <person name="Marr M."/>
            <person name="Pincus D."/>
            <person name="Putnam N."/>
            <person name="Rokas A."/>
            <person name="Wright K.J."/>
            <person name="Zuzow R."/>
            <person name="Dirks W."/>
            <person name="Good M."/>
            <person name="Goodstein D."/>
            <person name="Lemons D."/>
            <person name="Li W."/>
            <person name="Lyons J.B."/>
            <person name="Morris A."/>
            <person name="Nichols S."/>
            <person name="Richter D.J."/>
            <person name="Salamov A."/>
            <person name="Bork P."/>
            <person name="Lim W.A."/>
            <person name="Manning G."/>
            <person name="Miller W.T."/>
            <person name="McGinnis W."/>
            <person name="Shapiro H."/>
            <person name="Tjian R."/>
            <person name="Grigoriev I.V."/>
            <person name="Rokhsar D."/>
        </authorList>
    </citation>
    <scope>NUCLEOTIDE SEQUENCE [LARGE SCALE GENOMIC DNA]</scope>
    <source>
        <strain evidence="4">MX1 / ATCC 50154</strain>
    </source>
</reference>
<dbReference type="PANTHER" id="PTHR42961">
    <property type="entry name" value="IRON-SULFUR PROTEIN NUBPL"/>
    <property type="match status" value="1"/>
</dbReference>
<dbReference type="GO" id="GO:0051536">
    <property type="term" value="F:iron-sulfur cluster binding"/>
    <property type="evidence" value="ECO:0007669"/>
    <property type="project" value="InterPro"/>
</dbReference>
<dbReference type="AlphaFoldDB" id="A9V588"/>
<dbReference type="PROSITE" id="PS01215">
    <property type="entry name" value="MRP"/>
    <property type="match status" value="1"/>
</dbReference>
<dbReference type="Proteomes" id="UP000001357">
    <property type="component" value="Unassembled WGS sequence"/>
</dbReference>
<evidence type="ECO:0000256" key="2">
    <source>
        <dbReference type="ARBA" id="ARBA00022840"/>
    </source>
</evidence>
<organism evidence="3 4">
    <name type="scientific">Monosiga brevicollis</name>
    <name type="common">Choanoflagellate</name>
    <dbReference type="NCBI Taxonomy" id="81824"/>
    <lineage>
        <taxon>Eukaryota</taxon>
        <taxon>Choanoflagellata</taxon>
        <taxon>Craspedida</taxon>
        <taxon>Salpingoecidae</taxon>
        <taxon>Monosiga</taxon>
    </lineage>
</organism>
<keyword evidence="4" id="KW-1185">Reference proteome</keyword>
<evidence type="ECO:0000313" key="3">
    <source>
        <dbReference type="EMBL" id="EDQ87234.1"/>
    </source>
</evidence>
<dbReference type="InterPro" id="IPR000808">
    <property type="entry name" value="Mrp-like_CS"/>
</dbReference>
<dbReference type="SUPFAM" id="SSF52540">
    <property type="entry name" value="P-loop containing nucleoside triphosphate hydrolases"/>
    <property type="match status" value="1"/>
</dbReference>
<dbReference type="InterPro" id="IPR044304">
    <property type="entry name" value="NUBPL-like"/>
</dbReference>
<evidence type="ECO:0008006" key="5">
    <source>
        <dbReference type="Google" id="ProtNLM"/>
    </source>
</evidence>
<dbReference type="PANTHER" id="PTHR42961:SF2">
    <property type="entry name" value="IRON-SULFUR PROTEIN NUBPL"/>
    <property type="match status" value="1"/>
</dbReference>
<dbReference type="eggNOG" id="KOG3022">
    <property type="taxonomic scope" value="Eukaryota"/>
</dbReference>
<dbReference type="GO" id="GO:0016226">
    <property type="term" value="P:iron-sulfur cluster assembly"/>
    <property type="evidence" value="ECO:0007669"/>
    <property type="project" value="InterPro"/>
</dbReference>
<dbReference type="EMBL" id="CH991560">
    <property type="protein sequence ID" value="EDQ87234.1"/>
    <property type="molecule type" value="Genomic_DNA"/>
</dbReference>
<dbReference type="InParanoid" id="A9V588"/>